<evidence type="ECO:0000256" key="1">
    <source>
        <dbReference type="ARBA" id="ARBA00022441"/>
    </source>
</evidence>
<sequence>MTGSVNNARFLHTTSILTDGKVLVTGGRGFIGIMNSTELYDPLTETWTIIDSMKIARELHTASILTSGKLLITGGRNYDDDLKSTELYYPL</sequence>
<evidence type="ECO:0000313" key="2">
    <source>
        <dbReference type="EMBL" id="CAF4187766.1"/>
    </source>
</evidence>
<dbReference type="Proteomes" id="UP000663868">
    <property type="component" value="Unassembled WGS sequence"/>
</dbReference>
<name>A0A820ASD1_9BILA</name>
<keyword evidence="1" id="KW-0880">Kelch repeat</keyword>
<dbReference type="EMBL" id="CAJOBB010007492">
    <property type="protein sequence ID" value="CAF4187766.1"/>
    <property type="molecule type" value="Genomic_DNA"/>
</dbReference>
<accession>A0A820ASD1</accession>
<organism evidence="2 3">
    <name type="scientific">Adineta steineri</name>
    <dbReference type="NCBI Taxonomy" id="433720"/>
    <lineage>
        <taxon>Eukaryota</taxon>
        <taxon>Metazoa</taxon>
        <taxon>Spiralia</taxon>
        <taxon>Gnathifera</taxon>
        <taxon>Rotifera</taxon>
        <taxon>Eurotatoria</taxon>
        <taxon>Bdelloidea</taxon>
        <taxon>Adinetida</taxon>
        <taxon>Adinetidae</taxon>
        <taxon>Adineta</taxon>
    </lineage>
</organism>
<dbReference type="InterPro" id="IPR037293">
    <property type="entry name" value="Gal_Oxidase_central_sf"/>
</dbReference>
<dbReference type="Gene3D" id="2.130.10.80">
    <property type="entry name" value="Galactose oxidase/kelch, beta-propeller"/>
    <property type="match status" value="1"/>
</dbReference>
<evidence type="ECO:0000313" key="3">
    <source>
        <dbReference type="Proteomes" id="UP000663868"/>
    </source>
</evidence>
<dbReference type="SUPFAM" id="SSF117281">
    <property type="entry name" value="Kelch motif"/>
    <property type="match status" value="1"/>
</dbReference>
<reference evidence="2" key="1">
    <citation type="submission" date="2021-02" db="EMBL/GenBank/DDBJ databases">
        <authorList>
            <person name="Nowell W R."/>
        </authorList>
    </citation>
    <scope>NUCLEOTIDE SEQUENCE</scope>
</reference>
<gene>
    <name evidence="2" type="ORF">KXQ929_LOCUS39336</name>
</gene>
<dbReference type="InterPro" id="IPR015915">
    <property type="entry name" value="Kelch-typ_b-propeller"/>
</dbReference>
<comment type="caution">
    <text evidence="2">The sequence shown here is derived from an EMBL/GenBank/DDBJ whole genome shotgun (WGS) entry which is preliminary data.</text>
</comment>
<protein>
    <submittedName>
        <fullName evidence="2">Uncharacterized protein</fullName>
    </submittedName>
</protein>
<dbReference type="InterPro" id="IPR006652">
    <property type="entry name" value="Kelch_1"/>
</dbReference>
<dbReference type="AlphaFoldDB" id="A0A820ASD1"/>
<proteinExistence type="predicted"/>
<dbReference type="Pfam" id="PF01344">
    <property type="entry name" value="Kelch_1"/>
    <property type="match status" value="1"/>
</dbReference>
<dbReference type="SMART" id="SM00612">
    <property type="entry name" value="Kelch"/>
    <property type="match status" value="1"/>
</dbReference>